<gene>
    <name evidence="4" type="ORF">TEA_029779</name>
</gene>
<dbReference type="InterPro" id="IPR007658">
    <property type="entry name" value="DUF594"/>
</dbReference>
<dbReference type="Pfam" id="PF04578">
    <property type="entry name" value="DUF594"/>
    <property type="match status" value="1"/>
</dbReference>
<comment type="caution">
    <text evidence="4">The sequence shown here is derived from an EMBL/GenBank/DDBJ whole genome shotgun (WGS) entry which is preliminary data.</text>
</comment>
<evidence type="ECO:0000259" key="3">
    <source>
        <dbReference type="Pfam" id="PF13968"/>
    </source>
</evidence>
<evidence type="ECO:0000313" key="5">
    <source>
        <dbReference type="Proteomes" id="UP000306102"/>
    </source>
</evidence>
<dbReference type="InterPro" id="IPR025315">
    <property type="entry name" value="DUF4220"/>
</dbReference>
<keyword evidence="2" id="KW-0812">Transmembrane</keyword>
<keyword evidence="2" id="KW-0472">Membrane</keyword>
<organism evidence="4 5">
    <name type="scientific">Camellia sinensis var. sinensis</name>
    <name type="common">China tea</name>
    <dbReference type="NCBI Taxonomy" id="542762"/>
    <lineage>
        <taxon>Eukaryota</taxon>
        <taxon>Viridiplantae</taxon>
        <taxon>Streptophyta</taxon>
        <taxon>Embryophyta</taxon>
        <taxon>Tracheophyta</taxon>
        <taxon>Spermatophyta</taxon>
        <taxon>Magnoliopsida</taxon>
        <taxon>eudicotyledons</taxon>
        <taxon>Gunneridae</taxon>
        <taxon>Pentapetalae</taxon>
        <taxon>asterids</taxon>
        <taxon>Ericales</taxon>
        <taxon>Theaceae</taxon>
        <taxon>Camellia</taxon>
    </lineage>
</organism>
<accession>A0A4S4EMW6</accession>
<feature type="transmembrane region" description="Helical" evidence="2">
    <location>
        <begin position="45"/>
        <end position="67"/>
    </location>
</feature>
<dbReference type="PANTHER" id="PTHR31325">
    <property type="entry name" value="OS01G0798800 PROTEIN-RELATED"/>
    <property type="match status" value="1"/>
</dbReference>
<feature type="compositionally biased region" description="Low complexity" evidence="1">
    <location>
        <begin position="539"/>
        <end position="558"/>
    </location>
</feature>
<name>A0A4S4EMW6_CAMSN</name>
<keyword evidence="5" id="KW-1185">Reference proteome</keyword>
<keyword evidence="2" id="KW-1133">Transmembrane helix</keyword>
<proteinExistence type="predicted"/>
<feature type="region of interest" description="Disordered" evidence="1">
    <location>
        <begin position="215"/>
        <end position="255"/>
    </location>
</feature>
<protein>
    <recommendedName>
        <fullName evidence="3">DUF4220 domain-containing protein</fullName>
    </recommendedName>
</protein>
<dbReference type="AlphaFoldDB" id="A0A4S4EMW6"/>
<reference evidence="4 5" key="1">
    <citation type="journal article" date="2018" name="Proc. Natl. Acad. Sci. U.S.A.">
        <title>Draft genome sequence of Camellia sinensis var. sinensis provides insights into the evolution of the tea genome and tea quality.</title>
        <authorList>
            <person name="Wei C."/>
            <person name="Yang H."/>
            <person name="Wang S."/>
            <person name="Zhao J."/>
            <person name="Liu C."/>
            <person name="Gao L."/>
            <person name="Xia E."/>
            <person name="Lu Y."/>
            <person name="Tai Y."/>
            <person name="She G."/>
            <person name="Sun J."/>
            <person name="Cao H."/>
            <person name="Tong W."/>
            <person name="Gao Q."/>
            <person name="Li Y."/>
            <person name="Deng W."/>
            <person name="Jiang X."/>
            <person name="Wang W."/>
            <person name="Chen Q."/>
            <person name="Zhang S."/>
            <person name="Li H."/>
            <person name="Wu J."/>
            <person name="Wang P."/>
            <person name="Li P."/>
            <person name="Shi C."/>
            <person name="Zheng F."/>
            <person name="Jian J."/>
            <person name="Huang B."/>
            <person name="Shan D."/>
            <person name="Shi M."/>
            <person name="Fang C."/>
            <person name="Yue Y."/>
            <person name="Li F."/>
            <person name="Li D."/>
            <person name="Wei S."/>
            <person name="Han B."/>
            <person name="Jiang C."/>
            <person name="Yin Y."/>
            <person name="Xia T."/>
            <person name="Zhang Z."/>
            <person name="Bennetzen J.L."/>
            <person name="Zhao S."/>
            <person name="Wan X."/>
        </authorList>
    </citation>
    <scope>NUCLEOTIDE SEQUENCE [LARGE SCALE GENOMIC DNA]</scope>
    <source>
        <strain evidence="5">cv. Shuchazao</strain>
        <tissue evidence="4">Leaf</tissue>
    </source>
</reference>
<feature type="transmembrane region" description="Helical" evidence="2">
    <location>
        <begin position="73"/>
        <end position="92"/>
    </location>
</feature>
<dbReference type="EMBL" id="SDRB02003544">
    <property type="protein sequence ID" value="THG17406.1"/>
    <property type="molecule type" value="Genomic_DNA"/>
</dbReference>
<sequence length="905" mass="97624">MSSAFVTTPLWWAYLLADITANFAVGLISKSQWSTSGSETSPDLLAFWAPFLLVHLGGPDTITAFALEDNELWLRHFLGLGFQCWAVIYAFVQSYPFKELWRPTMLMFFAGLIKYTERTRSLYLASTRRFRDSLLTAPDPGPNYAKLMDEYTSKIKAKLPTRIEMLPEPNRVIKTESAGDRRLVRFGGGATCLWIFCNFQGADCRSDLQLAENSGNAAENNAENSGNAAENNAENSGNAAENNAENSGNAANAEGFNAKNSENAAQNNAKNSGNAANAEGFNAKNSENAAQNNAKNSGNAANAEGFNAKNSENAAQNNAKNSGNAANAEGFNAKNSENAAQNNAKNSGNAANAEGFNAKNSENAAQNNAKNSGNAANAEGFNAKNSENAAQNNAKNSGNAANAEGFNAKNSENAAQNNAKNSGNAANAEGFNAKNSENAAQNNAKNSGNAANAEGFNAKNSENAAQNNAKNSGNAANAEGFNAKNSENAAQNNAKNSGNAANAEGFNAKNSENAAQNNAKNSGNAANAEGFNAKNSENAAQNNAKNSGNAANAKGVNAKKSESAAKKKDYRELSKLLSNYMLYLLIMQATMMSTVAGIGQIRFRDTCAEAKKFFRGRKIKKDKKNLCLYKCFCGSESEHKQQNQTSPKAPTAQEQRGEETTCSCLNIFCCFKICCCKGDSVPDKVQKHACNSILGVDTAVKPVAVKGDRSKSVLFDASMLAKEMNKLGEEKKWEIMSKVWVELLSYAACRCRAITHASQLSKGGQLITLVWLLMAHFGPKMAQAQALRGQTISLQRGQPSQIRWARKHSHSPNQEADLVGKQFYVGIRTGTETSHPQMCQLIRNSLAKDNHTRSHRSKGRIEHLVRVLQKKTLSVLEVEMELIEQVHGVYEEEKDRTVKRIVIIK</sequence>
<dbReference type="Proteomes" id="UP000306102">
    <property type="component" value="Unassembled WGS sequence"/>
</dbReference>
<evidence type="ECO:0000313" key="4">
    <source>
        <dbReference type="EMBL" id="THG17406.1"/>
    </source>
</evidence>
<feature type="region of interest" description="Disordered" evidence="1">
    <location>
        <begin position="539"/>
        <end position="567"/>
    </location>
</feature>
<feature type="domain" description="DUF4220" evidence="3">
    <location>
        <begin position="11"/>
        <end position="156"/>
    </location>
</feature>
<dbReference type="Pfam" id="PF13968">
    <property type="entry name" value="DUF4220"/>
    <property type="match status" value="1"/>
</dbReference>
<evidence type="ECO:0000256" key="1">
    <source>
        <dbReference type="SAM" id="MobiDB-lite"/>
    </source>
</evidence>
<evidence type="ECO:0000256" key="2">
    <source>
        <dbReference type="SAM" id="Phobius"/>
    </source>
</evidence>
<feature type="transmembrane region" description="Helical" evidence="2">
    <location>
        <begin position="12"/>
        <end position="33"/>
    </location>
</feature>